<protein>
    <submittedName>
        <fullName evidence="6">Transcriptional regulator, LysR family</fullName>
    </submittedName>
</protein>
<evidence type="ECO:0000313" key="7">
    <source>
        <dbReference type="Proteomes" id="UP000007844"/>
    </source>
</evidence>
<dbReference type="InterPro" id="IPR036388">
    <property type="entry name" value="WH-like_DNA-bd_sf"/>
</dbReference>
<evidence type="ECO:0000256" key="3">
    <source>
        <dbReference type="ARBA" id="ARBA00023125"/>
    </source>
</evidence>
<keyword evidence="4" id="KW-0804">Transcription</keyword>
<dbReference type="InterPro" id="IPR005119">
    <property type="entry name" value="LysR_subst-bd"/>
</dbReference>
<dbReference type="Pfam" id="PF00126">
    <property type="entry name" value="HTH_1"/>
    <property type="match status" value="1"/>
</dbReference>
<evidence type="ECO:0000259" key="5">
    <source>
        <dbReference type="PROSITE" id="PS50931"/>
    </source>
</evidence>
<proteinExistence type="inferred from homology"/>
<dbReference type="SUPFAM" id="SSF46785">
    <property type="entry name" value="Winged helix' DNA-binding domain"/>
    <property type="match status" value="1"/>
</dbReference>
<dbReference type="eggNOG" id="COG0583">
    <property type="taxonomic scope" value="Bacteria"/>
</dbReference>
<dbReference type="SUPFAM" id="SSF53850">
    <property type="entry name" value="Periplasmic binding protein-like II"/>
    <property type="match status" value="1"/>
</dbReference>
<dbReference type="RefSeq" id="WP_014260266.1">
    <property type="nucleotide sequence ID" value="NC_016629.1"/>
</dbReference>
<dbReference type="InterPro" id="IPR036390">
    <property type="entry name" value="WH_DNA-bd_sf"/>
</dbReference>
<comment type="similarity">
    <text evidence="1">Belongs to the LysR transcriptional regulatory family.</text>
</comment>
<dbReference type="NCBIfam" id="NF040786">
    <property type="entry name" value="LysR_Sec_metab"/>
    <property type="match status" value="1"/>
</dbReference>
<dbReference type="InterPro" id="IPR047788">
    <property type="entry name" value="LysR-like_Sec_metab"/>
</dbReference>
<accession>F3YWQ7</accession>
<dbReference type="PROSITE" id="PS50931">
    <property type="entry name" value="HTH_LYSR"/>
    <property type="match status" value="1"/>
</dbReference>
<keyword evidence="3" id="KW-0238">DNA-binding</keyword>
<evidence type="ECO:0000256" key="2">
    <source>
        <dbReference type="ARBA" id="ARBA00023015"/>
    </source>
</evidence>
<dbReference type="EMBL" id="CP003221">
    <property type="protein sequence ID" value="EGJ50550.1"/>
    <property type="molecule type" value="Genomic_DNA"/>
</dbReference>
<dbReference type="GO" id="GO:0000976">
    <property type="term" value="F:transcription cis-regulatory region binding"/>
    <property type="evidence" value="ECO:0007669"/>
    <property type="project" value="TreeGrafter"/>
</dbReference>
<dbReference type="HOGENOM" id="CLU_039613_6_1_7"/>
<evidence type="ECO:0000256" key="1">
    <source>
        <dbReference type="ARBA" id="ARBA00009437"/>
    </source>
</evidence>
<keyword evidence="2" id="KW-0805">Transcription regulation</keyword>
<dbReference type="Gene3D" id="3.40.190.290">
    <property type="match status" value="1"/>
</dbReference>
<dbReference type="CDD" id="cd08420">
    <property type="entry name" value="PBP2_CysL_like"/>
    <property type="match status" value="1"/>
</dbReference>
<dbReference type="STRING" id="690850.Desaf_2222"/>
<dbReference type="PANTHER" id="PTHR30126">
    <property type="entry name" value="HTH-TYPE TRANSCRIPTIONAL REGULATOR"/>
    <property type="match status" value="1"/>
</dbReference>
<dbReference type="AlphaFoldDB" id="F3YWQ7"/>
<evidence type="ECO:0000256" key="4">
    <source>
        <dbReference type="ARBA" id="ARBA00023163"/>
    </source>
</evidence>
<reference evidence="6 7" key="1">
    <citation type="journal article" date="2011" name="J. Bacteriol.">
        <title>Genome sequence of the mercury-methylating and pleomorphic Desulfovibrio africanus Strain Walvis Bay.</title>
        <authorList>
            <person name="Brown S.D."/>
            <person name="Wall J.D."/>
            <person name="Kucken A.M."/>
            <person name="Gilmour C.C."/>
            <person name="Podar M."/>
            <person name="Brandt C.C."/>
            <person name="Teshima H."/>
            <person name="Detter J.C."/>
            <person name="Han C.S."/>
            <person name="Land M.L."/>
            <person name="Lucas S."/>
            <person name="Han J."/>
            <person name="Pennacchio L."/>
            <person name="Nolan M."/>
            <person name="Pitluck S."/>
            <person name="Woyke T."/>
            <person name="Goodwin L."/>
            <person name="Palumbo A.V."/>
            <person name="Elias D.A."/>
        </authorList>
    </citation>
    <scope>NUCLEOTIDE SEQUENCE [LARGE SCALE GENOMIC DNA]</scope>
    <source>
        <strain evidence="6 7">Walvis Bay</strain>
    </source>
</reference>
<dbReference type="Gene3D" id="1.10.10.10">
    <property type="entry name" value="Winged helix-like DNA-binding domain superfamily/Winged helix DNA-binding domain"/>
    <property type="match status" value="1"/>
</dbReference>
<feature type="domain" description="HTH lysR-type" evidence="5">
    <location>
        <begin position="1"/>
        <end position="58"/>
    </location>
</feature>
<dbReference type="Pfam" id="PF03466">
    <property type="entry name" value="LysR_substrate"/>
    <property type="match status" value="1"/>
</dbReference>
<keyword evidence="7" id="KW-1185">Reference proteome</keyword>
<organism evidence="6 7">
    <name type="scientific">Desulfocurvibacter africanus subsp. africanus str. Walvis Bay</name>
    <dbReference type="NCBI Taxonomy" id="690850"/>
    <lineage>
        <taxon>Bacteria</taxon>
        <taxon>Pseudomonadati</taxon>
        <taxon>Thermodesulfobacteriota</taxon>
        <taxon>Desulfovibrionia</taxon>
        <taxon>Desulfovibrionales</taxon>
        <taxon>Desulfovibrionaceae</taxon>
        <taxon>Desulfocurvibacter</taxon>
    </lineage>
</organism>
<gene>
    <name evidence="6" type="ORF">Desaf_2222</name>
</gene>
<dbReference type="PRINTS" id="PR00039">
    <property type="entry name" value="HTHLYSR"/>
</dbReference>
<dbReference type="InterPro" id="IPR000847">
    <property type="entry name" value="LysR_HTH_N"/>
</dbReference>
<evidence type="ECO:0000313" key="6">
    <source>
        <dbReference type="EMBL" id="EGJ50550.1"/>
    </source>
</evidence>
<dbReference type="FunFam" id="1.10.10.10:FF:000001">
    <property type="entry name" value="LysR family transcriptional regulator"/>
    <property type="match status" value="1"/>
</dbReference>
<dbReference type="PANTHER" id="PTHR30126:SF64">
    <property type="entry name" value="HTH-TYPE TRANSCRIPTIONAL REGULATOR CITR"/>
    <property type="match status" value="1"/>
</dbReference>
<dbReference type="KEGG" id="daf:Desaf_2222"/>
<name>F3YWQ7_DESAF</name>
<dbReference type="GO" id="GO:0003700">
    <property type="term" value="F:DNA-binding transcription factor activity"/>
    <property type="evidence" value="ECO:0007669"/>
    <property type="project" value="InterPro"/>
</dbReference>
<dbReference type="Proteomes" id="UP000007844">
    <property type="component" value="Chromosome"/>
</dbReference>
<sequence>MDIRRLEAFCKVYELGSFSKAGQDLFLSQPTISAHVSSLEEELGVQLFDRLGRMILPTLAGKVLFRYAKEAFLSLENAKAEIQLLQDKISGDLVIGGSTIPAHYILPRVLADFTKRYPDVHVDLRVGDTVSVVDMVTRGDLILGVVGAELDRPELEFIPLKDDQLVIVASPKLNRPIGKTLGTKEICTWPWVMRERGSGTRKAFEKGLLAIGLDIRCLNISLTVESTEAVLQCVLSGFGVGITSRIAAQAYIDRGELLELNAPSLAIRRRFYLIRHEKRHIFPVTRYFIDFLMNACR</sequence>